<dbReference type="Proteomes" id="UP000240294">
    <property type="component" value="Genome"/>
</dbReference>
<accession>A0A2I6UFH6</accession>
<evidence type="ECO:0000313" key="2">
    <source>
        <dbReference type="Proteomes" id="UP000240294"/>
    </source>
</evidence>
<protein>
    <submittedName>
        <fullName evidence="1">Uncharacterized protein</fullName>
    </submittedName>
</protein>
<keyword evidence="2" id="KW-1185">Reference proteome</keyword>
<evidence type="ECO:0000313" key="1">
    <source>
        <dbReference type="EMBL" id="AUO78738.1"/>
    </source>
</evidence>
<reference evidence="2" key="1">
    <citation type="submission" date="2018-01" db="EMBL/GenBank/DDBJ databases">
        <title>Direct submission.</title>
        <authorList>
            <person name="Ciacci N."/>
        </authorList>
    </citation>
    <scope>NUCLEOTIDE SEQUENCE [LARGE SCALE GENOMIC DNA]</scope>
</reference>
<name>A0A2I6UFH6_9CAUD</name>
<proteinExistence type="predicted"/>
<dbReference type="EMBL" id="MG746602">
    <property type="protein sequence ID" value="AUO78738.1"/>
    <property type="molecule type" value="Genomic_DNA"/>
</dbReference>
<sequence length="57" mass="6854">MNWIKRFLDWSLANEKSPGQDFWDALEKDRNNKAKKKLIKYSEKEVIELANKYLVIP</sequence>
<gene>
    <name evidence="1" type="ORF">vBKpnF48_113</name>
</gene>
<organism evidence="1 2">
    <name type="scientific">Klebsiella phage vB_Kpn_F48</name>
    <dbReference type="NCBI Taxonomy" id="2070028"/>
    <lineage>
        <taxon>Viruses</taxon>
        <taxon>Duplodnaviria</taxon>
        <taxon>Heunggongvirae</taxon>
        <taxon>Uroviricota</taxon>
        <taxon>Caudoviricetes</taxon>
        <taxon>Marfavirus</taxon>
        <taxon>Marfavirus F48</taxon>
    </lineage>
</organism>